<reference evidence="3" key="1">
    <citation type="submission" date="2018-07" db="EMBL/GenBank/DDBJ databases">
        <title>Genome Structure of the Opportunistic Pathogen Paracoccus yeei (Alphaproteobacteria) and Identification of Putative Virulence Factors.</title>
        <authorList>
            <person name="Lasek R."/>
            <person name="Szuplewska M."/>
            <person name="Mitura M."/>
            <person name="Decewicz P."/>
            <person name="Chmielowska C."/>
            <person name="Pawlot A."/>
            <person name="Sentkowska D."/>
            <person name="Czarnecki J."/>
            <person name="Bartosik D."/>
        </authorList>
    </citation>
    <scope>NUCLEOTIDE SEQUENCE [LARGE SCALE GENOMIC DNA]</scope>
    <source>
        <strain evidence="3">CCUG 32053</strain>
    </source>
</reference>
<evidence type="ECO:0000256" key="1">
    <source>
        <dbReference type="SAM" id="MobiDB-lite"/>
    </source>
</evidence>
<feature type="compositionally biased region" description="Basic and acidic residues" evidence="1">
    <location>
        <begin position="1"/>
        <end position="13"/>
    </location>
</feature>
<evidence type="ECO:0000313" key="3">
    <source>
        <dbReference type="Proteomes" id="UP000272010"/>
    </source>
</evidence>
<accession>A0A386UNS6</accession>
<dbReference type="Proteomes" id="UP000272010">
    <property type="component" value="Chromosome"/>
</dbReference>
<proteinExistence type="predicted"/>
<gene>
    <name evidence="2" type="ORF">PY32053_02509</name>
</gene>
<sequence>MQPVRLEIRRGGVDKAAGLGGLAPRAGESSKAGSGQDMLPEKTTDRLGN</sequence>
<protein>
    <submittedName>
        <fullName evidence="2">Uncharacterized protein</fullName>
    </submittedName>
</protein>
<dbReference type="AlphaFoldDB" id="A0A386UNS6"/>
<evidence type="ECO:0000313" key="2">
    <source>
        <dbReference type="EMBL" id="AYF02106.1"/>
    </source>
</evidence>
<feature type="region of interest" description="Disordered" evidence="1">
    <location>
        <begin position="1"/>
        <end position="49"/>
    </location>
</feature>
<dbReference type="EMBL" id="CP031078">
    <property type="protein sequence ID" value="AYF02106.1"/>
    <property type="molecule type" value="Genomic_DNA"/>
</dbReference>
<organism evidence="2 3">
    <name type="scientific">Paracoccus yeei</name>
    <dbReference type="NCBI Taxonomy" id="147645"/>
    <lineage>
        <taxon>Bacteria</taxon>
        <taxon>Pseudomonadati</taxon>
        <taxon>Pseudomonadota</taxon>
        <taxon>Alphaproteobacteria</taxon>
        <taxon>Rhodobacterales</taxon>
        <taxon>Paracoccaceae</taxon>
        <taxon>Paracoccus</taxon>
    </lineage>
</organism>
<name>A0A386UNS6_9RHOB</name>
<feature type="compositionally biased region" description="Basic and acidic residues" evidence="1">
    <location>
        <begin position="39"/>
        <end position="49"/>
    </location>
</feature>